<dbReference type="SUPFAM" id="SSF89360">
    <property type="entry name" value="HesB-like domain"/>
    <property type="match status" value="1"/>
</dbReference>
<name>A0A2W2AIW9_9HYPH</name>
<dbReference type="RefSeq" id="WP_111200154.1">
    <property type="nucleotide sequence ID" value="NZ_QKVK01000013.1"/>
</dbReference>
<dbReference type="PANTHER" id="PTHR43011">
    <property type="entry name" value="IRON-SULFUR CLUSTER ASSEMBLY 2 HOMOLOG, MITOCHONDRIAL"/>
    <property type="match status" value="1"/>
</dbReference>
<dbReference type="PROSITE" id="PS01152">
    <property type="entry name" value="HESB"/>
    <property type="match status" value="1"/>
</dbReference>
<dbReference type="GO" id="GO:0051539">
    <property type="term" value="F:4 iron, 4 sulfur cluster binding"/>
    <property type="evidence" value="ECO:0007669"/>
    <property type="project" value="TreeGrafter"/>
</dbReference>
<protein>
    <submittedName>
        <fullName evidence="2">Iron-sulfur cluster insertion protein ErpA</fullName>
    </submittedName>
</protein>
<dbReference type="EMBL" id="QKVK01000013">
    <property type="protein sequence ID" value="PZF75221.1"/>
    <property type="molecule type" value="Genomic_DNA"/>
</dbReference>
<dbReference type="GO" id="GO:0005506">
    <property type="term" value="F:iron ion binding"/>
    <property type="evidence" value="ECO:0007669"/>
    <property type="project" value="TreeGrafter"/>
</dbReference>
<evidence type="ECO:0000259" key="1">
    <source>
        <dbReference type="Pfam" id="PF01521"/>
    </source>
</evidence>
<dbReference type="InterPro" id="IPR017870">
    <property type="entry name" value="FeS_cluster_insertion_CS"/>
</dbReference>
<evidence type="ECO:0000313" key="3">
    <source>
        <dbReference type="Proteomes" id="UP000248795"/>
    </source>
</evidence>
<dbReference type="NCBIfam" id="NF010147">
    <property type="entry name" value="PRK13623.1"/>
    <property type="match status" value="1"/>
</dbReference>
<sequence length="109" mass="11460">MTATITLTEAAASRIRDILAREPGKAALRIAVNGGGCSGFQYDFQLADAAADDDLVIERAGVKALVDPVSQEFLDGAEIDFVDDLMGQSFRIRNPNATSSCGCGTSFSI</sequence>
<gene>
    <name evidence="2" type="ORF">DK847_19135</name>
</gene>
<dbReference type="AlphaFoldDB" id="A0A2W2AIW9"/>
<reference evidence="3" key="1">
    <citation type="submission" date="2018-06" db="EMBL/GenBank/DDBJ databases">
        <title>Aestuariibacter litoralis strain KCTC 52945T.</title>
        <authorList>
            <person name="Li X."/>
            <person name="Salam N."/>
            <person name="Li J.-L."/>
            <person name="Chen Y.-M."/>
            <person name="Yang Z.-W."/>
            <person name="Zhang L.-Y."/>
            <person name="Han M.-X."/>
            <person name="Xiao M."/>
            <person name="Li W.-J."/>
        </authorList>
    </citation>
    <scope>NUCLEOTIDE SEQUENCE [LARGE SCALE GENOMIC DNA]</scope>
    <source>
        <strain evidence="3">KCTC 52945</strain>
    </source>
</reference>
<feature type="domain" description="Core" evidence="1">
    <location>
        <begin position="4"/>
        <end position="104"/>
    </location>
</feature>
<evidence type="ECO:0000313" key="2">
    <source>
        <dbReference type="EMBL" id="PZF75221.1"/>
    </source>
</evidence>
<dbReference type="PANTHER" id="PTHR43011:SF1">
    <property type="entry name" value="IRON-SULFUR CLUSTER ASSEMBLY 2 HOMOLOG, MITOCHONDRIAL"/>
    <property type="match status" value="1"/>
</dbReference>
<dbReference type="Gene3D" id="2.60.300.12">
    <property type="entry name" value="HesB-like domain"/>
    <property type="match status" value="1"/>
</dbReference>
<comment type="caution">
    <text evidence="2">The sequence shown here is derived from an EMBL/GenBank/DDBJ whole genome shotgun (WGS) entry which is preliminary data.</text>
</comment>
<organism evidence="2 3">
    <name type="scientific">Aestuariivirga litoralis</name>
    <dbReference type="NCBI Taxonomy" id="2650924"/>
    <lineage>
        <taxon>Bacteria</taxon>
        <taxon>Pseudomonadati</taxon>
        <taxon>Pseudomonadota</taxon>
        <taxon>Alphaproteobacteria</taxon>
        <taxon>Hyphomicrobiales</taxon>
        <taxon>Aestuariivirgaceae</taxon>
        <taxon>Aestuariivirga</taxon>
    </lineage>
</organism>
<dbReference type="InterPro" id="IPR016092">
    <property type="entry name" value="ATAP"/>
</dbReference>
<dbReference type="Pfam" id="PF01521">
    <property type="entry name" value="Fe-S_biosyn"/>
    <property type="match status" value="1"/>
</dbReference>
<dbReference type="GO" id="GO:0051537">
    <property type="term" value="F:2 iron, 2 sulfur cluster binding"/>
    <property type="evidence" value="ECO:0007669"/>
    <property type="project" value="TreeGrafter"/>
</dbReference>
<dbReference type="InterPro" id="IPR000361">
    <property type="entry name" value="ATAP_core_dom"/>
</dbReference>
<accession>A0A2W2AIW9</accession>
<dbReference type="Proteomes" id="UP000248795">
    <property type="component" value="Unassembled WGS sequence"/>
</dbReference>
<dbReference type="GO" id="GO:0016226">
    <property type="term" value="P:iron-sulfur cluster assembly"/>
    <property type="evidence" value="ECO:0007669"/>
    <property type="project" value="InterPro"/>
</dbReference>
<keyword evidence="3" id="KW-1185">Reference proteome</keyword>
<dbReference type="InterPro" id="IPR035903">
    <property type="entry name" value="HesB-like_dom_sf"/>
</dbReference>
<dbReference type="NCBIfam" id="TIGR00049">
    <property type="entry name" value="iron-sulfur cluster assembly accessory protein"/>
    <property type="match status" value="1"/>
</dbReference>
<proteinExistence type="predicted"/>